<dbReference type="GO" id="GO:0005787">
    <property type="term" value="C:signal peptidase complex"/>
    <property type="evidence" value="ECO:0007669"/>
    <property type="project" value="UniProtKB-UniRule"/>
</dbReference>
<dbReference type="AlphaFoldDB" id="A0A6T0A4D0"/>
<name>A0A6T0A4D0_CHRCT</name>
<keyword evidence="7 9" id="KW-0472">Membrane</keyword>
<protein>
    <recommendedName>
        <fullName evidence="3 9">Signal peptidase complex subunit 2</fullName>
    </recommendedName>
</protein>
<dbReference type="InterPro" id="IPR009582">
    <property type="entry name" value="Spc2/SPCS2"/>
</dbReference>
<comment type="function">
    <text evidence="8 9">Component of the signal peptidase complex (SPC) which catalyzes the cleavage of N-terminal signal sequences from nascent proteins as they are translocated into the lumen of the endoplasmic reticulum. Enhances the enzymatic activity of SPC and facilitates the interactions between different components of the translocation site.</text>
</comment>
<reference evidence="11" key="1">
    <citation type="submission" date="2021-01" db="EMBL/GenBank/DDBJ databases">
        <authorList>
            <person name="Corre E."/>
            <person name="Pelletier E."/>
            <person name="Niang G."/>
            <person name="Scheremetjew M."/>
            <person name="Finn R."/>
            <person name="Kale V."/>
            <person name="Holt S."/>
            <person name="Cochrane G."/>
            <person name="Meng A."/>
            <person name="Brown T."/>
            <person name="Cohen L."/>
        </authorList>
    </citation>
    <scope>NUCLEOTIDE SEQUENCE</scope>
    <source>
        <strain evidence="11">CCMP645</strain>
    </source>
</reference>
<gene>
    <name evidence="11" type="ORF">PCAR00345_LOCUS27159</name>
    <name evidence="12" type="ORF">PCAR00345_LOCUS27160</name>
</gene>
<evidence type="ECO:0000256" key="6">
    <source>
        <dbReference type="ARBA" id="ARBA00022989"/>
    </source>
</evidence>
<keyword evidence="4 9" id="KW-0812">Transmembrane</keyword>
<sequence length="259" mass="28419">MARGPRKDASKEAGAEGAKDSTKEIATSGSKDSNESADSNSKHPKDHQEDFIPKKTCLGDSATMKRMLDDAAIKVLLDESELGYEEDTALSNVKLIVGFTGVAASLVSHVYPLSFPKNWWVLFACCAGYFICAGILQLLLSFVELESILVTRATKDASGKSTPGFTLSSHFPRYQEIYTLGITPLPKGSLALISLPKYEPSEERKVGGPPSFGPPGFGEQHWDVTKFFDDEGIFYEEKFCDELRSFFKAYESSVSKKQS</sequence>
<keyword evidence="5 9" id="KW-0256">Endoplasmic reticulum</keyword>
<dbReference type="GO" id="GO:0045047">
    <property type="term" value="P:protein targeting to ER"/>
    <property type="evidence" value="ECO:0007669"/>
    <property type="project" value="TreeGrafter"/>
</dbReference>
<evidence type="ECO:0000313" key="12">
    <source>
        <dbReference type="EMBL" id="CAE0774526.1"/>
    </source>
</evidence>
<accession>A0A6T0A4D0</accession>
<evidence type="ECO:0000256" key="7">
    <source>
        <dbReference type="ARBA" id="ARBA00023136"/>
    </source>
</evidence>
<evidence type="ECO:0000256" key="1">
    <source>
        <dbReference type="ARBA" id="ARBA00004477"/>
    </source>
</evidence>
<dbReference type="PANTHER" id="PTHR13085:SF0">
    <property type="entry name" value="SIGNAL PEPTIDASE COMPLEX SUBUNIT 2"/>
    <property type="match status" value="1"/>
</dbReference>
<evidence type="ECO:0000256" key="3">
    <source>
        <dbReference type="ARBA" id="ARBA00017057"/>
    </source>
</evidence>
<evidence type="ECO:0000256" key="5">
    <source>
        <dbReference type="ARBA" id="ARBA00022824"/>
    </source>
</evidence>
<evidence type="ECO:0000256" key="2">
    <source>
        <dbReference type="ARBA" id="ARBA00007324"/>
    </source>
</evidence>
<comment type="similarity">
    <text evidence="2 9">Belongs to the SPCS2 family.</text>
</comment>
<evidence type="ECO:0000256" key="9">
    <source>
        <dbReference type="RuleBase" id="RU368033"/>
    </source>
</evidence>
<comment type="subcellular location">
    <subcellularLocation>
        <location evidence="1 9">Endoplasmic reticulum membrane</location>
        <topology evidence="1 9">Multi-pass membrane protein</topology>
    </subcellularLocation>
</comment>
<feature type="compositionally biased region" description="Polar residues" evidence="10">
    <location>
        <begin position="24"/>
        <end position="39"/>
    </location>
</feature>
<evidence type="ECO:0000313" key="11">
    <source>
        <dbReference type="EMBL" id="CAE0774525.1"/>
    </source>
</evidence>
<feature type="compositionally biased region" description="Basic and acidic residues" evidence="10">
    <location>
        <begin position="40"/>
        <end position="51"/>
    </location>
</feature>
<dbReference type="GO" id="GO:0008233">
    <property type="term" value="F:peptidase activity"/>
    <property type="evidence" value="ECO:0007669"/>
    <property type="project" value="UniProtKB-UniRule"/>
</dbReference>
<evidence type="ECO:0000256" key="8">
    <source>
        <dbReference type="ARBA" id="ARBA00045608"/>
    </source>
</evidence>
<dbReference type="EMBL" id="HBIZ01042493">
    <property type="protein sequence ID" value="CAE0774525.1"/>
    <property type="molecule type" value="Transcribed_RNA"/>
</dbReference>
<feature type="transmembrane region" description="Helical" evidence="9">
    <location>
        <begin position="119"/>
        <end position="143"/>
    </location>
</feature>
<feature type="compositionally biased region" description="Basic and acidic residues" evidence="10">
    <location>
        <begin position="1"/>
        <end position="23"/>
    </location>
</feature>
<dbReference type="GO" id="GO:0006465">
    <property type="term" value="P:signal peptide processing"/>
    <property type="evidence" value="ECO:0007669"/>
    <property type="project" value="UniProtKB-UniRule"/>
</dbReference>
<dbReference type="Pfam" id="PF06703">
    <property type="entry name" value="SPC25"/>
    <property type="match status" value="1"/>
</dbReference>
<keyword evidence="6 9" id="KW-1133">Transmembrane helix</keyword>
<dbReference type="PANTHER" id="PTHR13085">
    <property type="entry name" value="MICROSOMAL SIGNAL PEPTIDASE 25 KDA SUBUNIT"/>
    <property type="match status" value="1"/>
</dbReference>
<organism evidence="11">
    <name type="scientific">Chrysotila carterae</name>
    <name type="common">Marine alga</name>
    <name type="synonym">Syracosphaera carterae</name>
    <dbReference type="NCBI Taxonomy" id="13221"/>
    <lineage>
        <taxon>Eukaryota</taxon>
        <taxon>Haptista</taxon>
        <taxon>Haptophyta</taxon>
        <taxon>Prymnesiophyceae</taxon>
        <taxon>Isochrysidales</taxon>
        <taxon>Isochrysidaceae</taxon>
        <taxon>Chrysotila</taxon>
    </lineage>
</organism>
<dbReference type="EMBL" id="HBIZ01042494">
    <property type="protein sequence ID" value="CAE0774526.1"/>
    <property type="molecule type" value="Transcribed_RNA"/>
</dbReference>
<evidence type="ECO:0000256" key="4">
    <source>
        <dbReference type="ARBA" id="ARBA00022692"/>
    </source>
</evidence>
<feature type="transmembrane region" description="Helical" evidence="9">
    <location>
        <begin position="95"/>
        <end position="113"/>
    </location>
</feature>
<proteinExistence type="inferred from homology"/>
<feature type="region of interest" description="Disordered" evidence="10">
    <location>
        <begin position="1"/>
        <end position="51"/>
    </location>
</feature>
<evidence type="ECO:0000256" key="10">
    <source>
        <dbReference type="SAM" id="MobiDB-lite"/>
    </source>
</evidence>